<name>W0LW75_ECOLX</name>
<accession>W0LW75</accession>
<dbReference type="NCBIfam" id="TIGR04346">
    <property type="entry name" value="DotA_TraY"/>
    <property type="match status" value="1"/>
</dbReference>
<feature type="transmembrane region" description="Helical" evidence="1">
    <location>
        <begin position="657"/>
        <end position="681"/>
    </location>
</feature>
<feature type="transmembrane region" description="Helical" evidence="1">
    <location>
        <begin position="26"/>
        <end position="48"/>
    </location>
</feature>
<dbReference type="InterPro" id="IPR027628">
    <property type="entry name" value="DotA_TraY"/>
</dbReference>
<geneLocation type="plasmid" evidence="2">
    <name>pIFM3804</name>
</geneLocation>
<feature type="transmembrane region" description="Helical" evidence="1">
    <location>
        <begin position="129"/>
        <end position="149"/>
    </location>
</feature>
<keyword evidence="1" id="KW-0472">Membrane</keyword>
<keyword evidence="1" id="KW-0812">Transmembrane</keyword>
<evidence type="ECO:0000256" key="1">
    <source>
        <dbReference type="SAM" id="Phobius"/>
    </source>
</evidence>
<reference evidence="2" key="1">
    <citation type="journal article" date="2014" name="J. Antimicrob. Chemother.">
        <title>Sequence analysis of a CTX-M-1 IncI1 plasmid found in Salmonella 4,5,12:i:-, Escherichia coli and Klebsiella pneumoniae on a UK pig farm.</title>
        <authorList>
            <person name="Freire Martin I."/>
            <person name="AbuOun M."/>
            <person name="Reichel R."/>
            <person name="La Ragione R.M."/>
            <person name="Woodward M.J."/>
        </authorList>
    </citation>
    <scope>NUCLEOTIDE SEQUENCE</scope>
    <source>
        <strain evidence="2">B3804</strain>
        <plasmid evidence="2">pIFM3804</plasmid>
    </source>
</reference>
<protein>
    <submittedName>
        <fullName evidence="2">TraY</fullName>
    </submittedName>
</protein>
<evidence type="ECO:0000313" key="2">
    <source>
        <dbReference type="EMBL" id="AHG28863.1"/>
    </source>
</evidence>
<keyword evidence="1" id="KW-1133">Transmembrane helix</keyword>
<feature type="transmembrane region" description="Helical" evidence="1">
    <location>
        <begin position="541"/>
        <end position="559"/>
    </location>
</feature>
<feature type="transmembrane region" description="Helical" evidence="1">
    <location>
        <begin position="85"/>
        <end position="108"/>
    </location>
</feature>
<feature type="transmembrane region" description="Helical" evidence="1">
    <location>
        <begin position="565"/>
        <end position="589"/>
    </location>
</feature>
<dbReference type="AlphaFoldDB" id="W0LW75"/>
<feature type="transmembrane region" description="Helical" evidence="1">
    <location>
        <begin position="619"/>
        <end position="645"/>
    </location>
</feature>
<dbReference type="EMBL" id="KF787110">
    <property type="protein sequence ID" value="AHG28863.1"/>
    <property type="molecule type" value="Genomic_DNA"/>
</dbReference>
<keyword evidence="2" id="KW-0614">Plasmid</keyword>
<sequence length="745" mass="79511">MSPSPLIKSCVAFAHTQFYSGVTVKILLRALCAGLAISSLPAMASVTYQDIVSAATNPDDLSRQALVTIFGDVVTNPLSTSAPTLIGSMFGAFNSIIAVLAVVWFMFIGIRHVVRSGHQGQVFSTGRDIVGTLSVVAGFLMIVPTGNGWSIAQLIMLWGASIMGVGSANVMVQLAADNIANGYSMTVQPVQASTRTAARGIFEMELCKYAVNAGLNDFNQTVKSSTSLMTESAKTASGNYTVTVSNGSGICGSASLSVEGNGTTDQSTIGKFFNPFSKNEYSGVISAQRAAMDNMISDMDNAASEFVTTFLEKRNSGNGILPDIETRIQRAADEYERAVQKSLPIDNGEQSRKEALKSYLTTYGWVTLGAWYQTFTTANQRLAELADRAPAVTSMSSLGEVGDTDLFSAVMGAYKTQLQNSTYTPTIGTITTQDESNAANSTDPQSVVMKSIAPTILKWTNQAATEWSGTGTTSNQVNPLIKMKNIGDYTLGTTEILWTGYTTVRVLATMGDNSIFGKAVNLFSGLPKGFVALLDAAAPPIYFLLFLLFCAGFSLSIYLPFIPFIFWMTGIGNWIVSVLIGCTAGPLWAATHLGTSEDRGSRAAYGYIYLIDSMIRPPLMVFGFFFASVAIIAVGTILNSLFGAALVNVQVKSLTGIFSLAGFLLIYARMCTTSVAAIFALQAYLPDHVINFLGGRDGVNTLGNLTSSVKDIFAGSNRNIRHSPGVREDRLKNVTKDDNKDGIKG</sequence>
<organism evidence="2">
    <name type="scientific">Escherichia coli</name>
    <dbReference type="NCBI Taxonomy" id="562"/>
    <lineage>
        <taxon>Bacteria</taxon>
        <taxon>Pseudomonadati</taxon>
        <taxon>Pseudomonadota</taxon>
        <taxon>Gammaproteobacteria</taxon>
        <taxon>Enterobacterales</taxon>
        <taxon>Enterobacteriaceae</taxon>
        <taxon>Escherichia</taxon>
    </lineage>
</organism>
<proteinExistence type="predicted"/>